<dbReference type="SMART" id="SM00419">
    <property type="entry name" value="HTH_CRP"/>
    <property type="match status" value="1"/>
</dbReference>
<dbReference type="Gene3D" id="2.60.120.10">
    <property type="entry name" value="Jelly Rolls"/>
    <property type="match status" value="1"/>
</dbReference>
<dbReference type="InterPro" id="IPR012318">
    <property type="entry name" value="HTH_CRP"/>
</dbReference>
<dbReference type="Pfam" id="PF00027">
    <property type="entry name" value="cNMP_binding"/>
    <property type="match status" value="1"/>
</dbReference>
<dbReference type="Proteomes" id="UP000305709">
    <property type="component" value="Unassembled WGS sequence"/>
</dbReference>
<dbReference type="Gene3D" id="1.10.10.10">
    <property type="entry name" value="Winged helix-like DNA-binding domain superfamily/Winged helix DNA-binding domain"/>
    <property type="match status" value="1"/>
</dbReference>
<dbReference type="AlphaFoldDB" id="A0A5C4NQS7"/>
<evidence type="ECO:0000259" key="4">
    <source>
        <dbReference type="PROSITE" id="PS51063"/>
    </source>
</evidence>
<keyword evidence="3" id="KW-0804">Transcription</keyword>
<dbReference type="InterPro" id="IPR018490">
    <property type="entry name" value="cNMP-bd_dom_sf"/>
</dbReference>
<accession>A0A5C4NQS7</accession>
<name>A0A5C4NQS7_9RHOB</name>
<dbReference type="Pfam" id="PF13545">
    <property type="entry name" value="HTH_Crp_2"/>
    <property type="match status" value="1"/>
</dbReference>
<organism evidence="5 6">
    <name type="scientific">Rubellimicrobium roseum</name>
    <dbReference type="NCBI Taxonomy" id="687525"/>
    <lineage>
        <taxon>Bacteria</taxon>
        <taxon>Pseudomonadati</taxon>
        <taxon>Pseudomonadota</taxon>
        <taxon>Alphaproteobacteria</taxon>
        <taxon>Rhodobacterales</taxon>
        <taxon>Roseobacteraceae</taxon>
        <taxon>Rubellimicrobium</taxon>
    </lineage>
</organism>
<dbReference type="CDD" id="cd00038">
    <property type="entry name" value="CAP_ED"/>
    <property type="match status" value="1"/>
</dbReference>
<evidence type="ECO:0000256" key="2">
    <source>
        <dbReference type="ARBA" id="ARBA00023125"/>
    </source>
</evidence>
<dbReference type="SUPFAM" id="SSF46785">
    <property type="entry name" value="Winged helix' DNA-binding domain"/>
    <property type="match status" value="1"/>
</dbReference>
<comment type="caution">
    <text evidence="5">The sequence shown here is derived from an EMBL/GenBank/DDBJ whole genome shotgun (WGS) entry which is preliminary data.</text>
</comment>
<proteinExistence type="predicted"/>
<dbReference type="GO" id="GO:0003677">
    <property type="term" value="F:DNA binding"/>
    <property type="evidence" value="ECO:0007669"/>
    <property type="project" value="UniProtKB-KW"/>
</dbReference>
<dbReference type="InterPro" id="IPR036388">
    <property type="entry name" value="WH-like_DNA-bd_sf"/>
</dbReference>
<dbReference type="InterPro" id="IPR014710">
    <property type="entry name" value="RmlC-like_jellyroll"/>
</dbReference>
<sequence>MRAAAPSSPLNPFLRKLENYTRLSAEDRSAAVRLWSERPQRFRAKDDVVREGEDPRVVRLVIEGWACRYKYLEDGRRQVLGLFLPGDICDLNVFVLREMDHFIGAVTPLTMAQISRELFEEVTLAHPRLLQALWWDSLVGTAIQREWLMNLGSRTAFERITHLLCEVFLRLSAAGRTRGLSCEFPLTQTMIADITGLSTVHVSRTFQAVRDEGLVEIRERVMTIRDLDALQVASLFSANYLHLGREGRHLDANCSSEDGPLPG</sequence>
<dbReference type="PROSITE" id="PS51063">
    <property type="entry name" value="HTH_CRP_2"/>
    <property type="match status" value="1"/>
</dbReference>
<evidence type="ECO:0000313" key="6">
    <source>
        <dbReference type="Proteomes" id="UP000305709"/>
    </source>
</evidence>
<reference evidence="5 6" key="1">
    <citation type="submission" date="2019-06" db="EMBL/GenBank/DDBJ databases">
        <authorList>
            <person name="Jiang L."/>
        </authorList>
    </citation>
    <scope>NUCLEOTIDE SEQUENCE [LARGE SCALE GENOMIC DNA]</scope>
    <source>
        <strain evidence="5 6">YIM 48858</strain>
    </source>
</reference>
<keyword evidence="2" id="KW-0238">DNA-binding</keyword>
<dbReference type="GO" id="GO:0006355">
    <property type="term" value="P:regulation of DNA-templated transcription"/>
    <property type="evidence" value="ECO:0007669"/>
    <property type="project" value="InterPro"/>
</dbReference>
<dbReference type="RefSeq" id="WP_139079753.1">
    <property type="nucleotide sequence ID" value="NZ_VDFV01000001.1"/>
</dbReference>
<feature type="domain" description="HTH crp-type" evidence="4">
    <location>
        <begin position="154"/>
        <end position="228"/>
    </location>
</feature>
<keyword evidence="1" id="KW-0805">Transcription regulation</keyword>
<evidence type="ECO:0000256" key="3">
    <source>
        <dbReference type="ARBA" id="ARBA00023163"/>
    </source>
</evidence>
<keyword evidence="6" id="KW-1185">Reference proteome</keyword>
<dbReference type="OrthoDB" id="7584044at2"/>
<dbReference type="InterPro" id="IPR000595">
    <property type="entry name" value="cNMP-bd_dom"/>
</dbReference>
<gene>
    <name evidence="5" type="ORF">FHG71_01090</name>
</gene>
<dbReference type="SUPFAM" id="SSF51206">
    <property type="entry name" value="cAMP-binding domain-like"/>
    <property type="match status" value="1"/>
</dbReference>
<dbReference type="EMBL" id="VDFV01000001">
    <property type="protein sequence ID" value="TNC74759.1"/>
    <property type="molecule type" value="Genomic_DNA"/>
</dbReference>
<protein>
    <submittedName>
        <fullName evidence="5">Crp/Fnr family transcriptional regulator</fullName>
    </submittedName>
</protein>
<dbReference type="InterPro" id="IPR036390">
    <property type="entry name" value="WH_DNA-bd_sf"/>
</dbReference>
<evidence type="ECO:0000256" key="1">
    <source>
        <dbReference type="ARBA" id="ARBA00023015"/>
    </source>
</evidence>
<evidence type="ECO:0000313" key="5">
    <source>
        <dbReference type="EMBL" id="TNC74759.1"/>
    </source>
</evidence>